<feature type="transmembrane region" description="Helical" evidence="8">
    <location>
        <begin position="182"/>
        <end position="207"/>
    </location>
</feature>
<evidence type="ECO:0000256" key="2">
    <source>
        <dbReference type="ARBA" id="ARBA00006434"/>
    </source>
</evidence>
<feature type="transmembrane region" description="Helical" evidence="8">
    <location>
        <begin position="6"/>
        <end position="22"/>
    </location>
</feature>
<dbReference type="Proteomes" id="UP000183995">
    <property type="component" value="Unassembled WGS sequence"/>
</dbReference>
<feature type="transmembrane region" description="Helical" evidence="8">
    <location>
        <begin position="464"/>
        <end position="482"/>
    </location>
</feature>
<dbReference type="RefSeq" id="WP_073076179.1">
    <property type="nucleotide sequence ID" value="NZ_FQXV01000001.1"/>
</dbReference>
<feature type="transmembrane region" description="Helical" evidence="8">
    <location>
        <begin position="73"/>
        <end position="92"/>
    </location>
</feature>
<dbReference type="GO" id="GO:0022857">
    <property type="term" value="F:transmembrane transporter activity"/>
    <property type="evidence" value="ECO:0007669"/>
    <property type="project" value="InterPro"/>
</dbReference>
<evidence type="ECO:0000313" key="9">
    <source>
        <dbReference type="EMBL" id="SHH65912.1"/>
    </source>
</evidence>
<feature type="transmembrane region" description="Helical" evidence="8">
    <location>
        <begin position="151"/>
        <end position="170"/>
    </location>
</feature>
<dbReference type="InterPro" id="IPR001734">
    <property type="entry name" value="Na/solute_symporter"/>
</dbReference>
<dbReference type="AlphaFoldDB" id="A0A1M5US90"/>
<keyword evidence="5 8" id="KW-1133">Transmembrane helix</keyword>
<evidence type="ECO:0000256" key="4">
    <source>
        <dbReference type="ARBA" id="ARBA00022692"/>
    </source>
</evidence>
<evidence type="ECO:0000256" key="7">
    <source>
        <dbReference type="RuleBase" id="RU362091"/>
    </source>
</evidence>
<evidence type="ECO:0000256" key="3">
    <source>
        <dbReference type="ARBA" id="ARBA00022448"/>
    </source>
</evidence>
<comment type="subcellular location">
    <subcellularLocation>
        <location evidence="1">Membrane</location>
        <topology evidence="1">Multi-pass membrane protein</topology>
    </subcellularLocation>
</comment>
<evidence type="ECO:0000256" key="8">
    <source>
        <dbReference type="SAM" id="Phobius"/>
    </source>
</evidence>
<comment type="similarity">
    <text evidence="2 7">Belongs to the sodium:solute symporter (SSF) (TC 2.A.21) family.</text>
</comment>
<dbReference type="EMBL" id="FQXV01000001">
    <property type="protein sequence ID" value="SHH65912.1"/>
    <property type="molecule type" value="Genomic_DNA"/>
</dbReference>
<feature type="transmembrane region" description="Helical" evidence="8">
    <location>
        <begin position="406"/>
        <end position="427"/>
    </location>
</feature>
<feature type="transmembrane region" description="Helical" evidence="8">
    <location>
        <begin position="352"/>
        <end position="385"/>
    </location>
</feature>
<feature type="transmembrane region" description="Helical" evidence="8">
    <location>
        <begin position="121"/>
        <end position="145"/>
    </location>
</feature>
<name>A0A1M5US90_9FIRM</name>
<sequence>MTTLTVIGIFCVLALIIGVGILSSRKVKDEKDFINGGGKAGSLLLCGAIMGSLVSSQATIGTAQLAFNYGLAAWWFTLGAGIGCLFLAVVYVRPLRRSSCMTELQVISEEYGALPGKLGSVLCSIGIFISVLAQVVACAGLITVLFPQVSIPAAAVLSIAVMCVYVIFGGSWGAGMGGVVKLILLCIASIAGLIFVLVSSGGVSGLLGGLKHLLAGTDLGLIQKSANGLNNLNTASDVSNRFVNLIARGAAKDLGSGLSLVLGVLSTQTYAQAIWCGKSDKVSRRGALLSACLIPPIGIAGTAIGLFMRAHYITQAEVAALANAGLPAPQLPVLANTIQVFPSFLLNHMPHLFAGIVLGTLFISVVGGGAGLSLGMATIMVKDIFNKITFKNSEKRRTGAPRTELLVTRCTIAGILLVSAVIAATVSDTTINDMGFLSMGLRAAVVFVPLSCALFLRGRINQRCALLSIVISPLAVIFGSFLNLSFDPLFLGLAVALLICAIGYFIPRKKEAVLQGKREEATL</sequence>
<reference evidence="9 10" key="1">
    <citation type="submission" date="2016-11" db="EMBL/GenBank/DDBJ databases">
        <authorList>
            <person name="Jaros S."/>
            <person name="Januszkiewicz K."/>
            <person name="Wedrychowicz H."/>
        </authorList>
    </citation>
    <scope>NUCLEOTIDE SEQUENCE [LARGE SCALE GENOMIC DNA]</scope>
    <source>
        <strain evidence="9 10">DSM 10068</strain>
    </source>
</reference>
<gene>
    <name evidence="9" type="ORF">SAMN02745823_00658</name>
</gene>
<keyword evidence="6 8" id="KW-0472">Membrane</keyword>
<evidence type="ECO:0000256" key="1">
    <source>
        <dbReference type="ARBA" id="ARBA00004141"/>
    </source>
</evidence>
<evidence type="ECO:0000313" key="10">
    <source>
        <dbReference type="Proteomes" id="UP000183995"/>
    </source>
</evidence>
<evidence type="ECO:0000256" key="6">
    <source>
        <dbReference type="ARBA" id="ARBA00023136"/>
    </source>
</evidence>
<dbReference type="InterPro" id="IPR038377">
    <property type="entry name" value="Na/Glc_symporter_sf"/>
</dbReference>
<dbReference type="Gene3D" id="1.20.1730.10">
    <property type="entry name" value="Sodium/glucose cotransporter"/>
    <property type="match status" value="1"/>
</dbReference>
<organism evidence="9 10">
    <name type="scientific">Sporobacter termitidis DSM 10068</name>
    <dbReference type="NCBI Taxonomy" id="1123282"/>
    <lineage>
        <taxon>Bacteria</taxon>
        <taxon>Bacillati</taxon>
        <taxon>Bacillota</taxon>
        <taxon>Clostridia</taxon>
        <taxon>Eubacteriales</taxon>
        <taxon>Oscillospiraceae</taxon>
        <taxon>Sporobacter</taxon>
    </lineage>
</organism>
<dbReference type="PANTHER" id="PTHR48086:SF7">
    <property type="entry name" value="SODIUM-SOLUTE SYMPORTER-RELATED"/>
    <property type="match status" value="1"/>
</dbReference>
<dbReference type="OrthoDB" id="9781232at2"/>
<accession>A0A1M5US90</accession>
<feature type="transmembrane region" description="Helical" evidence="8">
    <location>
        <begin position="254"/>
        <end position="275"/>
    </location>
</feature>
<dbReference type="Pfam" id="PF00474">
    <property type="entry name" value="SSF"/>
    <property type="match status" value="1"/>
</dbReference>
<dbReference type="GO" id="GO:0005886">
    <property type="term" value="C:plasma membrane"/>
    <property type="evidence" value="ECO:0007669"/>
    <property type="project" value="TreeGrafter"/>
</dbReference>
<dbReference type="STRING" id="1123282.SAMN02745823_00658"/>
<feature type="transmembrane region" description="Helical" evidence="8">
    <location>
        <begin position="43"/>
        <end position="67"/>
    </location>
</feature>
<feature type="transmembrane region" description="Helical" evidence="8">
    <location>
        <begin position="439"/>
        <end position="457"/>
    </location>
</feature>
<feature type="transmembrane region" description="Helical" evidence="8">
    <location>
        <begin position="488"/>
        <end position="507"/>
    </location>
</feature>
<feature type="transmembrane region" description="Helical" evidence="8">
    <location>
        <begin position="287"/>
        <end position="308"/>
    </location>
</feature>
<keyword evidence="10" id="KW-1185">Reference proteome</keyword>
<keyword evidence="3" id="KW-0813">Transport</keyword>
<proteinExistence type="inferred from homology"/>
<keyword evidence="4 8" id="KW-0812">Transmembrane</keyword>
<dbReference type="InterPro" id="IPR050277">
    <property type="entry name" value="Sodium:Solute_Symporter"/>
</dbReference>
<dbReference type="CDD" id="cd10322">
    <property type="entry name" value="SLC5sbd"/>
    <property type="match status" value="1"/>
</dbReference>
<protein>
    <submittedName>
        <fullName evidence="9">Solute:Na+ symporter, SSS family</fullName>
    </submittedName>
</protein>
<dbReference type="PROSITE" id="PS50283">
    <property type="entry name" value="NA_SOLUT_SYMP_3"/>
    <property type="match status" value="1"/>
</dbReference>
<evidence type="ECO:0000256" key="5">
    <source>
        <dbReference type="ARBA" id="ARBA00022989"/>
    </source>
</evidence>
<dbReference type="PANTHER" id="PTHR48086">
    <property type="entry name" value="SODIUM/PROLINE SYMPORTER-RELATED"/>
    <property type="match status" value="1"/>
</dbReference>